<organism evidence="2 4">
    <name type="scientific">Polaribacter dokdonensis DSW-5</name>
    <dbReference type="NCBI Taxonomy" id="1300348"/>
    <lineage>
        <taxon>Bacteria</taxon>
        <taxon>Pseudomonadati</taxon>
        <taxon>Bacteroidota</taxon>
        <taxon>Flavobacteriia</taxon>
        <taxon>Flavobacteriales</taxon>
        <taxon>Flavobacteriaceae</taxon>
    </lineage>
</organism>
<dbReference type="InterPro" id="IPR025411">
    <property type="entry name" value="DUF4136"/>
</dbReference>
<reference evidence="2 4" key="1">
    <citation type="submission" date="2015-07" db="EMBL/GenBank/DDBJ databases">
        <title>Genome of Polaribacter dokdonenesis DSW-5, isolated from seawater off Dokdo in Korea.</title>
        <authorList>
            <person name="Yoon K."/>
            <person name="Song J.Y."/>
            <person name="Kim J.F."/>
        </authorList>
    </citation>
    <scope>NUCLEOTIDE SEQUENCE [LARGE SCALE GENOMIC DNA]</scope>
    <source>
        <strain evidence="2 4">DSW-5</strain>
    </source>
</reference>
<dbReference type="Pfam" id="PF13590">
    <property type="entry name" value="DUF4136"/>
    <property type="match status" value="1"/>
</dbReference>
<evidence type="ECO:0000313" key="2">
    <source>
        <dbReference type="EMBL" id="KOY50937.1"/>
    </source>
</evidence>
<accession>A0A0N0UN88</accession>
<reference evidence="3 5" key="2">
    <citation type="submission" date="2016-10" db="EMBL/GenBank/DDBJ databases">
        <authorList>
            <person name="Varghese N."/>
            <person name="Submissions S."/>
        </authorList>
    </citation>
    <scope>NUCLEOTIDE SEQUENCE [LARGE SCALE GENOMIC DNA]</scope>
    <source>
        <strain evidence="3 5">DSW-5</strain>
    </source>
</reference>
<dbReference type="EMBL" id="FNUE01000001">
    <property type="protein sequence ID" value="SEE22424.1"/>
    <property type="molecule type" value="Genomic_DNA"/>
</dbReference>
<keyword evidence="5" id="KW-1185">Reference proteome</keyword>
<sequence length="172" mass="18943">MKKAGYFILLLLFANCTTSKVVVDYDSEVNFSQFSSFNFYEDVGAGLNELDVKRVTTIITNTLKVKGLEISNNEEVLINVVVKLSEARNNNTIGVGIGSGGRNGGFGISGGIPIGGKKLNELFKIELVNAKTNTLIWEGTLNSTIKEKRTPEEKEIHYKNVVVQILNEYPPK</sequence>
<proteinExistence type="predicted"/>
<evidence type="ECO:0000259" key="1">
    <source>
        <dbReference type="Pfam" id="PF13590"/>
    </source>
</evidence>
<dbReference type="OrthoDB" id="1430233at2"/>
<dbReference type="STRING" id="1300348.I602_497"/>
<dbReference type="Proteomes" id="UP000183071">
    <property type="component" value="Unassembled WGS sequence"/>
</dbReference>
<evidence type="ECO:0000313" key="3">
    <source>
        <dbReference type="EMBL" id="SEE22424.1"/>
    </source>
</evidence>
<dbReference type="RefSeq" id="WP_053973176.1">
    <property type="nucleotide sequence ID" value="NZ_FNUE01000001.1"/>
</dbReference>
<dbReference type="Gene3D" id="3.30.160.670">
    <property type="match status" value="1"/>
</dbReference>
<evidence type="ECO:0000313" key="5">
    <source>
        <dbReference type="Proteomes" id="UP000183071"/>
    </source>
</evidence>
<dbReference type="Proteomes" id="UP000037716">
    <property type="component" value="Unassembled WGS sequence"/>
</dbReference>
<name>A0A0N0UN88_9FLAO</name>
<comment type="caution">
    <text evidence="2">The sequence shown here is derived from an EMBL/GenBank/DDBJ whole genome shotgun (WGS) entry which is preliminary data.</text>
</comment>
<evidence type="ECO:0000313" key="4">
    <source>
        <dbReference type="Proteomes" id="UP000037716"/>
    </source>
</evidence>
<feature type="domain" description="DUF4136" evidence="1">
    <location>
        <begin position="21"/>
        <end position="171"/>
    </location>
</feature>
<gene>
    <name evidence="2" type="ORF">I602_497</name>
    <name evidence="3" type="ORF">SAMN05444353_1288</name>
</gene>
<dbReference type="AlphaFoldDB" id="A0A0N0UN88"/>
<protein>
    <recommendedName>
        <fullName evidence="1">DUF4136 domain-containing protein</fullName>
    </recommendedName>
</protein>
<dbReference type="PATRIC" id="fig|1300348.6.peg.495"/>
<dbReference type="EMBL" id="LGBR01000001">
    <property type="protein sequence ID" value="KOY50937.1"/>
    <property type="molecule type" value="Genomic_DNA"/>
</dbReference>